<sequence length="489" mass="55254">MTRHIWRAADTGIMLWEPAVAATTTIAPQKPHEQKQSHTVTETDTQANLASSHDDDDRDTQGRVLPSIEGFFGPYIKSEPREDSDSETLLATSDYESASTQPPYTQFPLQPNRAVPTMHPPSRATTREKQDLLPQNKDHSFPAGHIMERKPNHPWHEDEQRLMTILYRWYESSDPSAIPYLFNAITGLSLGQKKVHNRFHSYIVSHGGQAIPEYGQVMAVPFHDPEGLYDRIHEIIEVTASKIGVKLPRRTVEEDHRPGSAKRAKCRKTREHHKRLLRSAKERRTRKSCPLRVSTSNELPVRFHSLGGLTLSMDPTREDEEGWSDTEGQSRSQASLAEPREASILAYSIAFRAYDGSSFTAYSEEKGFVSSKYHHCWPRDKPLPPPLNPNGEMRPYFMADTNNHLSMTGGTSPYITVCTSLLQTMVKASNMENPRIAVVALDHQVFQEPYKVLHAAEVLLMLKPEGLAKWARYKGHAGDWLCLATSTTN</sequence>
<feature type="domain" description="DUF7587" evidence="3">
    <location>
        <begin position="348"/>
        <end position="484"/>
    </location>
</feature>
<evidence type="ECO:0000313" key="4">
    <source>
        <dbReference type="EMBL" id="CAG5179281.1"/>
    </source>
</evidence>
<dbReference type="AlphaFoldDB" id="A0A8J2N8Q6"/>
<reference evidence="4" key="1">
    <citation type="submission" date="2021-05" db="EMBL/GenBank/DDBJ databases">
        <authorList>
            <person name="Stam R."/>
        </authorList>
    </citation>
    <scope>NUCLEOTIDE SEQUENCE</scope>
    <source>
        <strain evidence="4">CS162</strain>
    </source>
</reference>
<dbReference type="GeneID" id="67021311"/>
<keyword evidence="5" id="KW-1185">Reference proteome</keyword>
<gene>
    <name evidence="4" type="ORF">ALTATR162_LOCUS9124</name>
</gene>
<evidence type="ECO:0000256" key="2">
    <source>
        <dbReference type="SAM" id="SignalP"/>
    </source>
</evidence>
<feature type="region of interest" description="Disordered" evidence="1">
    <location>
        <begin position="309"/>
        <end position="337"/>
    </location>
</feature>
<feature type="region of interest" description="Disordered" evidence="1">
    <location>
        <begin position="28"/>
        <end position="151"/>
    </location>
</feature>
<dbReference type="EMBL" id="CAJRGZ010000023">
    <property type="protein sequence ID" value="CAG5179281.1"/>
    <property type="molecule type" value="Genomic_DNA"/>
</dbReference>
<feature type="compositionally biased region" description="Basic and acidic residues" evidence="1">
    <location>
        <begin position="125"/>
        <end position="151"/>
    </location>
</feature>
<dbReference type="Pfam" id="PF24494">
    <property type="entry name" value="DUF7587"/>
    <property type="match status" value="1"/>
</dbReference>
<feature type="compositionally biased region" description="Polar residues" evidence="1">
    <location>
        <begin position="326"/>
        <end position="335"/>
    </location>
</feature>
<keyword evidence="2" id="KW-0732">Signal</keyword>
<dbReference type="InterPro" id="IPR056009">
    <property type="entry name" value="DUF7587"/>
</dbReference>
<evidence type="ECO:0000256" key="1">
    <source>
        <dbReference type="SAM" id="MobiDB-lite"/>
    </source>
</evidence>
<name>A0A8J2N8Q6_9PLEO</name>
<organism evidence="4 5">
    <name type="scientific">Alternaria atra</name>
    <dbReference type="NCBI Taxonomy" id="119953"/>
    <lineage>
        <taxon>Eukaryota</taxon>
        <taxon>Fungi</taxon>
        <taxon>Dikarya</taxon>
        <taxon>Ascomycota</taxon>
        <taxon>Pezizomycotina</taxon>
        <taxon>Dothideomycetes</taxon>
        <taxon>Pleosporomycetidae</taxon>
        <taxon>Pleosporales</taxon>
        <taxon>Pleosporineae</taxon>
        <taxon>Pleosporaceae</taxon>
        <taxon>Alternaria</taxon>
        <taxon>Alternaria sect. Ulocladioides</taxon>
    </lineage>
</organism>
<dbReference type="OrthoDB" id="5397734at2759"/>
<dbReference type="Proteomes" id="UP000676310">
    <property type="component" value="Unassembled WGS sequence"/>
</dbReference>
<evidence type="ECO:0000313" key="5">
    <source>
        <dbReference type="Proteomes" id="UP000676310"/>
    </source>
</evidence>
<feature type="compositionally biased region" description="Polar residues" evidence="1">
    <location>
        <begin position="37"/>
        <end position="51"/>
    </location>
</feature>
<accession>A0A8J2N8Q6</accession>
<dbReference type="RefSeq" id="XP_043172692.1">
    <property type="nucleotide sequence ID" value="XM_043316757.1"/>
</dbReference>
<proteinExistence type="predicted"/>
<feature type="compositionally biased region" description="Basic residues" evidence="1">
    <location>
        <begin position="259"/>
        <end position="273"/>
    </location>
</feature>
<feature type="compositionally biased region" description="Polar residues" evidence="1">
    <location>
        <begin position="87"/>
        <end position="109"/>
    </location>
</feature>
<protein>
    <recommendedName>
        <fullName evidence="3">DUF7587 domain-containing protein</fullName>
    </recommendedName>
</protein>
<comment type="caution">
    <text evidence="4">The sequence shown here is derived from an EMBL/GenBank/DDBJ whole genome shotgun (WGS) entry which is preliminary data.</text>
</comment>
<feature type="compositionally biased region" description="Basic and acidic residues" evidence="1">
    <location>
        <begin position="52"/>
        <end position="61"/>
    </location>
</feature>
<evidence type="ECO:0000259" key="3">
    <source>
        <dbReference type="Pfam" id="PF24494"/>
    </source>
</evidence>
<feature type="chain" id="PRO_5035243107" description="DUF7587 domain-containing protein" evidence="2">
    <location>
        <begin position="22"/>
        <end position="489"/>
    </location>
</feature>
<feature type="region of interest" description="Disordered" evidence="1">
    <location>
        <begin position="251"/>
        <end position="273"/>
    </location>
</feature>
<feature type="signal peptide" evidence="2">
    <location>
        <begin position="1"/>
        <end position="21"/>
    </location>
</feature>